<dbReference type="SUPFAM" id="SSF81321">
    <property type="entry name" value="Family A G protein-coupled receptor-like"/>
    <property type="match status" value="2"/>
</dbReference>
<keyword evidence="9" id="KW-0325">Glycoprotein</keyword>
<dbReference type="PROSITE" id="PS00237">
    <property type="entry name" value="G_PROTEIN_RECEP_F1_1"/>
    <property type="match status" value="1"/>
</dbReference>
<dbReference type="GO" id="GO:0005886">
    <property type="term" value="C:plasma membrane"/>
    <property type="evidence" value="ECO:0007669"/>
    <property type="project" value="UniProtKB-SubCell"/>
</dbReference>
<feature type="transmembrane region" description="Helical" evidence="12">
    <location>
        <begin position="444"/>
        <end position="465"/>
    </location>
</feature>
<feature type="transmembrane region" description="Helical" evidence="12">
    <location>
        <begin position="494"/>
        <end position="515"/>
    </location>
</feature>
<name>A0AAV1P5I6_SCOSC</name>
<evidence type="ECO:0000256" key="1">
    <source>
        <dbReference type="ARBA" id="ARBA00004651"/>
    </source>
</evidence>
<feature type="transmembrane region" description="Helical" evidence="12">
    <location>
        <begin position="179"/>
        <end position="198"/>
    </location>
</feature>
<feature type="transmembrane region" description="Helical" evidence="12">
    <location>
        <begin position="98"/>
        <end position="120"/>
    </location>
</feature>
<keyword evidence="15" id="KW-1185">Reference proteome</keyword>
<dbReference type="GO" id="GO:0004930">
    <property type="term" value="F:G protein-coupled receptor activity"/>
    <property type="evidence" value="ECO:0007669"/>
    <property type="project" value="UniProtKB-KW"/>
</dbReference>
<feature type="transmembrane region" description="Helical" evidence="12">
    <location>
        <begin position="576"/>
        <end position="595"/>
    </location>
</feature>
<proteinExistence type="inferred from homology"/>
<dbReference type="AlphaFoldDB" id="A0AAV1P5I6"/>
<dbReference type="PANTHER" id="PTHR24234:SF10">
    <property type="entry name" value="G-PROTEIN COUPLED RECEPTOR 4"/>
    <property type="match status" value="1"/>
</dbReference>
<dbReference type="Proteomes" id="UP001314229">
    <property type="component" value="Unassembled WGS sequence"/>
</dbReference>
<accession>A0AAV1P5I6</accession>
<evidence type="ECO:0000256" key="6">
    <source>
        <dbReference type="ARBA" id="ARBA00023136"/>
    </source>
</evidence>
<dbReference type="InterPro" id="IPR017452">
    <property type="entry name" value="GPCR_Rhodpsn_7TM"/>
</dbReference>
<evidence type="ECO:0000256" key="3">
    <source>
        <dbReference type="ARBA" id="ARBA00022692"/>
    </source>
</evidence>
<keyword evidence="7" id="KW-1015">Disulfide bond</keyword>
<dbReference type="EMBL" id="CAWUFR010000098">
    <property type="protein sequence ID" value="CAK6966912.1"/>
    <property type="molecule type" value="Genomic_DNA"/>
</dbReference>
<feature type="transmembrane region" description="Helical" evidence="12">
    <location>
        <begin position="401"/>
        <end position="423"/>
    </location>
</feature>
<feature type="transmembrane region" description="Helical" evidence="12">
    <location>
        <begin position="20"/>
        <end position="43"/>
    </location>
</feature>
<feature type="transmembrane region" description="Helical" evidence="12">
    <location>
        <begin position="55"/>
        <end position="78"/>
    </location>
</feature>
<feature type="transmembrane region" description="Helical" evidence="12">
    <location>
        <begin position="366"/>
        <end position="389"/>
    </location>
</feature>
<feature type="transmembrane region" description="Helical" evidence="12">
    <location>
        <begin position="219"/>
        <end position="237"/>
    </location>
</feature>
<evidence type="ECO:0000256" key="5">
    <source>
        <dbReference type="ARBA" id="ARBA00023040"/>
    </source>
</evidence>
<dbReference type="InterPro" id="IPR000276">
    <property type="entry name" value="GPCR_Rhodpsn"/>
</dbReference>
<evidence type="ECO:0000256" key="10">
    <source>
        <dbReference type="ARBA" id="ARBA00023224"/>
    </source>
</evidence>
<reference evidence="14 15" key="1">
    <citation type="submission" date="2024-01" db="EMBL/GenBank/DDBJ databases">
        <authorList>
            <person name="Alioto T."/>
            <person name="Alioto T."/>
            <person name="Gomez Garrido J."/>
        </authorList>
    </citation>
    <scope>NUCLEOTIDE SEQUENCE [LARGE SCALE GENOMIC DNA]</scope>
</reference>
<feature type="transmembrane region" description="Helical" evidence="12">
    <location>
        <begin position="332"/>
        <end position="354"/>
    </location>
</feature>
<evidence type="ECO:0000259" key="13">
    <source>
        <dbReference type="PROSITE" id="PS50262"/>
    </source>
</evidence>
<dbReference type="Pfam" id="PF00001">
    <property type="entry name" value="7tm_1"/>
    <property type="match status" value="2"/>
</dbReference>
<protein>
    <recommendedName>
        <fullName evidence="13">G-protein coupled receptors family 1 profile domain-containing protein</fullName>
    </recommendedName>
</protein>
<evidence type="ECO:0000313" key="15">
    <source>
        <dbReference type="Proteomes" id="UP001314229"/>
    </source>
</evidence>
<dbReference type="PROSITE" id="PS50262">
    <property type="entry name" value="G_PROTEIN_RECEP_F1_2"/>
    <property type="match status" value="2"/>
</dbReference>
<keyword evidence="3 11" id="KW-0812">Transmembrane</keyword>
<organism evidence="14 15">
    <name type="scientific">Scomber scombrus</name>
    <name type="common">Atlantic mackerel</name>
    <name type="synonym">Scomber vernalis</name>
    <dbReference type="NCBI Taxonomy" id="13677"/>
    <lineage>
        <taxon>Eukaryota</taxon>
        <taxon>Metazoa</taxon>
        <taxon>Chordata</taxon>
        <taxon>Craniata</taxon>
        <taxon>Vertebrata</taxon>
        <taxon>Euteleostomi</taxon>
        <taxon>Actinopterygii</taxon>
        <taxon>Neopterygii</taxon>
        <taxon>Teleostei</taxon>
        <taxon>Neoteleostei</taxon>
        <taxon>Acanthomorphata</taxon>
        <taxon>Pelagiaria</taxon>
        <taxon>Scombriformes</taxon>
        <taxon>Scombridae</taxon>
        <taxon>Scomber</taxon>
    </lineage>
</organism>
<dbReference type="Gene3D" id="1.20.1070.10">
    <property type="entry name" value="Rhodopsin 7-helix transmembrane proteins"/>
    <property type="match status" value="2"/>
</dbReference>
<dbReference type="PRINTS" id="PR00237">
    <property type="entry name" value="GPCRRHODOPSN"/>
</dbReference>
<comment type="similarity">
    <text evidence="11">Belongs to the G-protein coupled receptor 1 family.</text>
</comment>
<keyword evidence="2" id="KW-1003">Cell membrane</keyword>
<sequence length="622" mass="70429">MDTTLNNQTKISDTMKPHIYAAAYSLFFIVGFSANCLSLYVAWILKRKGNSTAVYLINLSISDLLYTISLPVWIELALQRPVGDGLCSPVAVVMYNSFYTGSGFLCCISVDRYLAVVYPLHFHCVREMRTTAVVSIAVWTLEIIIHIILLHHTGALHAFSSRRLCEKPIPMTKEDANIAITRVILGFLVPVIIMTFCFQRIMHSLQQSNSLLAEERRKVGVMLLALLLTYIVAYVPYQTVMLLRAILESRDCTWAPWLREPYLATVVATTLNSAIDPIIYCLISESAKKEMKNIVVKGVCIYIKSAMENLTLATNHSICYLVESEARRRTFLLFYLAIIIIAIPSNSFSLYVSWQHIRQKNELGVYLFNLALSDLTFTIGLSLWLDFLWQGVWAHGGHVCVLSVFFLFTNFYTSDAFLCCIAVDRYLAVVHPLKYTSLRKVATAAAISVAIWVLVICFNATTITWEDSYYENNMFSVCFDISLPLSENLARANVVRFILGFIVPVLLVMFTTWGICEAVKSNQATEEQERKRILKLQTVVLLCLLFCFGPVHVMMLLRMLVDDCSSVKWLLYPYKISIAISSLNCLADPLLYCFITRTGQANVNQVVYFFQGKKRGNNEGMV</sequence>
<keyword evidence="6 12" id="KW-0472">Membrane</keyword>
<feature type="domain" description="G-protein coupled receptors family 1 profile" evidence="13">
    <location>
        <begin position="34"/>
        <end position="280"/>
    </location>
</feature>
<keyword evidence="10 11" id="KW-0807">Transducer</keyword>
<evidence type="ECO:0000256" key="9">
    <source>
        <dbReference type="ARBA" id="ARBA00023180"/>
    </source>
</evidence>
<dbReference type="PANTHER" id="PTHR24234">
    <property type="entry name" value="LYSOPHOSPHATIDIC ACID RECEPTOR 5/SPHINGOSYLPHOSPHORYLCHOLINE RECEPTOR"/>
    <property type="match status" value="1"/>
</dbReference>
<feature type="domain" description="G-protein coupled receptors family 1 profile" evidence="13">
    <location>
        <begin position="345"/>
        <end position="592"/>
    </location>
</feature>
<evidence type="ECO:0000256" key="12">
    <source>
        <dbReference type="SAM" id="Phobius"/>
    </source>
</evidence>
<evidence type="ECO:0000256" key="4">
    <source>
        <dbReference type="ARBA" id="ARBA00022989"/>
    </source>
</evidence>
<feature type="transmembrane region" description="Helical" evidence="12">
    <location>
        <begin position="536"/>
        <end position="556"/>
    </location>
</feature>
<evidence type="ECO:0000313" key="14">
    <source>
        <dbReference type="EMBL" id="CAK6966912.1"/>
    </source>
</evidence>
<evidence type="ECO:0000256" key="2">
    <source>
        <dbReference type="ARBA" id="ARBA00022475"/>
    </source>
</evidence>
<keyword evidence="4 12" id="KW-1133">Transmembrane helix</keyword>
<evidence type="ECO:0000256" key="8">
    <source>
        <dbReference type="ARBA" id="ARBA00023170"/>
    </source>
</evidence>
<evidence type="ECO:0000256" key="11">
    <source>
        <dbReference type="RuleBase" id="RU000688"/>
    </source>
</evidence>
<keyword evidence="8 11" id="KW-0675">Receptor</keyword>
<gene>
    <name evidence="14" type="ORF">FSCOSCO3_A011135</name>
</gene>
<evidence type="ECO:0000256" key="7">
    <source>
        <dbReference type="ARBA" id="ARBA00023157"/>
    </source>
</evidence>
<comment type="subcellular location">
    <subcellularLocation>
        <location evidence="1">Cell membrane</location>
        <topology evidence="1">Multi-pass membrane protein</topology>
    </subcellularLocation>
</comment>
<keyword evidence="5 11" id="KW-0297">G-protein coupled receptor</keyword>
<feature type="transmembrane region" description="Helical" evidence="12">
    <location>
        <begin position="132"/>
        <end position="159"/>
    </location>
</feature>
<comment type="caution">
    <text evidence="14">The sequence shown here is derived from an EMBL/GenBank/DDBJ whole genome shotgun (WGS) entry which is preliminary data.</text>
</comment>